<evidence type="ECO:0000313" key="4">
    <source>
        <dbReference type="Proteomes" id="UP000005143"/>
    </source>
</evidence>
<evidence type="ECO:0000256" key="1">
    <source>
        <dbReference type="ARBA" id="ARBA00022801"/>
    </source>
</evidence>
<protein>
    <submittedName>
        <fullName evidence="3">Epoxide hydrolase</fullName>
        <ecNumber evidence="3">3.3.2.9</ecNumber>
    </submittedName>
</protein>
<evidence type="ECO:0000313" key="3">
    <source>
        <dbReference type="EMBL" id="EHN09808.1"/>
    </source>
</evidence>
<accession>H0E930</accession>
<dbReference type="PATRIC" id="fig|1097667.3.peg.3315"/>
<name>H0E930_9ACTN</name>
<dbReference type="PANTHER" id="PTHR43329">
    <property type="entry name" value="EPOXIDE HYDROLASE"/>
    <property type="match status" value="1"/>
</dbReference>
<organism evidence="3 4">
    <name type="scientific">Patulibacter medicamentivorans</name>
    <dbReference type="NCBI Taxonomy" id="1097667"/>
    <lineage>
        <taxon>Bacteria</taxon>
        <taxon>Bacillati</taxon>
        <taxon>Actinomycetota</taxon>
        <taxon>Thermoleophilia</taxon>
        <taxon>Solirubrobacterales</taxon>
        <taxon>Patulibacteraceae</taxon>
        <taxon>Patulibacter</taxon>
    </lineage>
</organism>
<dbReference type="Gene3D" id="3.40.50.1820">
    <property type="entry name" value="alpha/beta hydrolase"/>
    <property type="match status" value="1"/>
</dbReference>
<dbReference type="OrthoDB" id="2987348at2"/>
<dbReference type="RefSeq" id="WP_007577322.1">
    <property type="nucleotide sequence ID" value="NZ_AGUD01000251.1"/>
</dbReference>
<evidence type="ECO:0000259" key="2">
    <source>
        <dbReference type="Pfam" id="PF00561"/>
    </source>
</evidence>
<reference evidence="3 4" key="1">
    <citation type="journal article" date="2013" name="Biodegradation">
        <title>Quantitative proteomic analysis of ibuprofen-degrading Patulibacter sp. strain I11.</title>
        <authorList>
            <person name="Almeida B."/>
            <person name="Kjeldal H."/>
            <person name="Lolas I."/>
            <person name="Knudsen A.D."/>
            <person name="Carvalho G."/>
            <person name="Nielsen K.L."/>
            <person name="Barreto Crespo M.T."/>
            <person name="Stensballe A."/>
            <person name="Nielsen J.L."/>
        </authorList>
    </citation>
    <scope>NUCLEOTIDE SEQUENCE [LARGE SCALE GENOMIC DNA]</scope>
    <source>
        <strain evidence="3 4">I11</strain>
    </source>
</reference>
<dbReference type="InterPro" id="IPR000073">
    <property type="entry name" value="AB_hydrolase_1"/>
</dbReference>
<keyword evidence="1 3" id="KW-0378">Hydrolase</keyword>
<dbReference type="EC" id="3.3.2.9" evidence="3"/>
<dbReference type="InterPro" id="IPR000639">
    <property type="entry name" value="Epox_hydrolase-like"/>
</dbReference>
<dbReference type="AlphaFoldDB" id="H0E930"/>
<dbReference type="EMBL" id="AGUD01000251">
    <property type="protein sequence ID" value="EHN09808.1"/>
    <property type="molecule type" value="Genomic_DNA"/>
</dbReference>
<dbReference type="Proteomes" id="UP000005143">
    <property type="component" value="Unassembled WGS sequence"/>
</dbReference>
<dbReference type="Pfam" id="PF00561">
    <property type="entry name" value="Abhydrolase_1"/>
    <property type="match status" value="1"/>
</dbReference>
<keyword evidence="4" id="KW-1185">Reference proteome</keyword>
<dbReference type="SUPFAM" id="SSF53474">
    <property type="entry name" value="alpha/beta-Hydrolases"/>
    <property type="match status" value="1"/>
</dbReference>
<dbReference type="GO" id="GO:0033961">
    <property type="term" value="F:cis-stilbene-oxide hydrolase activity"/>
    <property type="evidence" value="ECO:0007669"/>
    <property type="project" value="UniProtKB-EC"/>
</dbReference>
<gene>
    <name evidence="3" type="ORF">PAI11_33450</name>
</gene>
<sequence>MTERLSIATAAGSFDALAAGPADGRAVLLLHGFPESAREWDRQLTALAAFGYRAVAVDQRGYSPGVRPTAPADYARAVVAGDVLAILDALGWDRVDLVGHDWGASAAWDVAITRPDRLRTPTAISVPHPDAWAAALERDPGQRERLDYMRFLTREDAAELLLADGARRQRAMYQGAVPEAQVDAHVALLSQPGAMDAVLNWYRSIPLGGPSGPVTVPTLFAWGDQDLAFGRIAADAVAEHVTGPYRFAPLEGITHWVPEQAPEQLNGLLLEHLAAHPA</sequence>
<comment type="caution">
    <text evidence="3">The sequence shown here is derived from an EMBL/GenBank/DDBJ whole genome shotgun (WGS) entry which is preliminary data.</text>
</comment>
<proteinExistence type="predicted"/>
<feature type="domain" description="AB hydrolase-1" evidence="2">
    <location>
        <begin position="26"/>
        <end position="235"/>
    </location>
</feature>
<dbReference type="PRINTS" id="PR00412">
    <property type="entry name" value="EPOXHYDRLASE"/>
</dbReference>
<dbReference type="InterPro" id="IPR029058">
    <property type="entry name" value="AB_hydrolase_fold"/>
</dbReference>